<sequence length="77" mass="8821">MAKHRRPYQSPFARLLTADRYAFATQLATRYGKDQSEILFAYLQITAATQTLGLAEGARQREIDRRFQAFLAADQPQ</sequence>
<reference evidence="1 2" key="1">
    <citation type="journal article" date="2015" name="Genome Announc.">
        <title>Expanding the biotechnology potential of lactobacilli through comparative genomics of 213 strains and associated genera.</title>
        <authorList>
            <person name="Sun Z."/>
            <person name="Harris H.M."/>
            <person name="McCann A."/>
            <person name="Guo C."/>
            <person name="Argimon S."/>
            <person name="Zhang W."/>
            <person name="Yang X."/>
            <person name="Jeffery I.B."/>
            <person name="Cooney J.C."/>
            <person name="Kagawa T.F."/>
            <person name="Liu W."/>
            <person name="Song Y."/>
            <person name="Salvetti E."/>
            <person name="Wrobel A."/>
            <person name="Rasinkangas P."/>
            <person name="Parkhill J."/>
            <person name="Rea M.C."/>
            <person name="O'Sullivan O."/>
            <person name="Ritari J."/>
            <person name="Douillard F.P."/>
            <person name="Paul Ross R."/>
            <person name="Yang R."/>
            <person name="Briner A.E."/>
            <person name="Felis G.E."/>
            <person name="de Vos W.M."/>
            <person name="Barrangou R."/>
            <person name="Klaenhammer T.R."/>
            <person name="Caufield P.W."/>
            <person name="Cui Y."/>
            <person name="Zhang H."/>
            <person name="O'Toole P.W."/>
        </authorList>
    </citation>
    <scope>NUCLEOTIDE SEQUENCE [LARGE SCALE GENOMIC DNA]</scope>
    <source>
        <strain evidence="1 2">DSM 22467</strain>
    </source>
</reference>
<dbReference type="EMBL" id="JQCA01000056">
    <property type="protein sequence ID" value="KRO03793.1"/>
    <property type="molecule type" value="Genomic_DNA"/>
</dbReference>
<dbReference type="AlphaFoldDB" id="A0A0R2LQ66"/>
<dbReference type="STRING" id="616990.IV54_GL002042"/>
<dbReference type="Proteomes" id="UP000051906">
    <property type="component" value="Unassembled WGS sequence"/>
</dbReference>
<gene>
    <name evidence="1" type="ORF">IV54_GL002042</name>
</gene>
<protein>
    <submittedName>
        <fullName evidence="1">Uncharacterized protein</fullName>
    </submittedName>
</protein>
<keyword evidence="2" id="KW-1185">Reference proteome</keyword>
<dbReference type="OrthoDB" id="2299624at2"/>
<evidence type="ECO:0000313" key="1">
    <source>
        <dbReference type="EMBL" id="KRO03793.1"/>
    </source>
</evidence>
<organism evidence="1 2">
    <name type="scientific">Levilactobacillus paucivorans</name>
    <dbReference type="NCBI Taxonomy" id="616990"/>
    <lineage>
        <taxon>Bacteria</taxon>
        <taxon>Bacillati</taxon>
        <taxon>Bacillota</taxon>
        <taxon>Bacilli</taxon>
        <taxon>Lactobacillales</taxon>
        <taxon>Lactobacillaceae</taxon>
        <taxon>Levilactobacillus</taxon>
    </lineage>
</organism>
<proteinExistence type="predicted"/>
<evidence type="ECO:0000313" key="2">
    <source>
        <dbReference type="Proteomes" id="UP000051906"/>
    </source>
</evidence>
<name>A0A0R2LQ66_9LACO</name>
<accession>A0A0R2LQ66</accession>
<dbReference type="RefSeq" id="WP_057878470.1">
    <property type="nucleotide sequence ID" value="NZ_JQCA01000056.1"/>
</dbReference>
<comment type="caution">
    <text evidence="1">The sequence shown here is derived from an EMBL/GenBank/DDBJ whole genome shotgun (WGS) entry which is preliminary data.</text>
</comment>
<dbReference type="PATRIC" id="fig|616990.3.peg.2156"/>